<evidence type="ECO:0000259" key="4">
    <source>
        <dbReference type="PROSITE" id="PS51371"/>
    </source>
</evidence>
<feature type="domain" description="CBS" evidence="4">
    <location>
        <begin position="143"/>
        <end position="205"/>
    </location>
</feature>
<dbReference type="PANTHER" id="PTHR13780:SF131">
    <property type="entry name" value="SUCROSE NONFERMENTING 4-LIKE PROTEIN ISOFORM X1"/>
    <property type="match status" value="1"/>
</dbReference>
<dbReference type="Proteomes" id="UP001630127">
    <property type="component" value="Unassembled WGS sequence"/>
</dbReference>
<feature type="domain" description="CBS" evidence="4">
    <location>
        <begin position="326"/>
        <end position="387"/>
    </location>
</feature>
<dbReference type="InterPro" id="IPR014756">
    <property type="entry name" value="Ig_E-set"/>
</dbReference>
<dbReference type="InterPro" id="IPR046342">
    <property type="entry name" value="CBS_dom_sf"/>
</dbReference>
<dbReference type="PANTHER" id="PTHR13780">
    <property type="entry name" value="AMP-ACTIVATED PROTEIN KINASE, GAMMA REGULATORY SUBUNIT"/>
    <property type="match status" value="1"/>
</dbReference>
<keyword evidence="2 3" id="KW-0129">CBS domain</keyword>
<dbReference type="InterPro" id="IPR050511">
    <property type="entry name" value="AMPK_gamma/SDS23_families"/>
</dbReference>
<keyword evidence="1" id="KW-0677">Repeat</keyword>
<dbReference type="PROSITE" id="PS51371">
    <property type="entry name" value="CBS"/>
    <property type="match status" value="3"/>
</dbReference>
<dbReference type="SUPFAM" id="SSF81296">
    <property type="entry name" value="E set domains"/>
    <property type="match status" value="1"/>
</dbReference>
<evidence type="ECO:0000313" key="5">
    <source>
        <dbReference type="EMBL" id="KAL3512045.1"/>
    </source>
</evidence>
<evidence type="ECO:0000256" key="1">
    <source>
        <dbReference type="ARBA" id="ARBA00022737"/>
    </source>
</evidence>
<evidence type="ECO:0000256" key="3">
    <source>
        <dbReference type="PROSITE-ProRule" id="PRU00703"/>
    </source>
</evidence>
<dbReference type="GO" id="GO:0009507">
    <property type="term" value="C:chloroplast"/>
    <property type="evidence" value="ECO:0007669"/>
    <property type="project" value="UniProtKB-ARBA"/>
</dbReference>
<dbReference type="InterPro" id="IPR000644">
    <property type="entry name" value="CBS_dom"/>
</dbReference>
<evidence type="ECO:0000256" key="2">
    <source>
        <dbReference type="ARBA" id="ARBA00023122"/>
    </source>
</evidence>
<accession>A0ABD2YXN6</accession>
<dbReference type="EMBL" id="JBJUIK010000011">
    <property type="protein sequence ID" value="KAL3512045.1"/>
    <property type="molecule type" value="Genomic_DNA"/>
</dbReference>
<keyword evidence="6" id="KW-1185">Reference proteome</keyword>
<dbReference type="Pfam" id="PF16561">
    <property type="entry name" value="AMPK1_CBM"/>
    <property type="match status" value="1"/>
</dbReference>
<dbReference type="CDD" id="cd02859">
    <property type="entry name" value="E_set_AMPKbeta_like_N"/>
    <property type="match status" value="1"/>
</dbReference>
<comment type="caution">
    <text evidence="5">The sequence shown here is derived from an EMBL/GenBank/DDBJ whole genome shotgun (WGS) entry which is preliminary data.</text>
</comment>
<dbReference type="InterPro" id="IPR013783">
    <property type="entry name" value="Ig-like_fold"/>
</dbReference>
<feature type="domain" description="CBS" evidence="4">
    <location>
        <begin position="402"/>
        <end position="456"/>
    </location>
</feature>
<organism evidence="5 6">
    <name type="scientific">Cinchona calisaya</name>
    <dbReference type="NCBI Taxonomy" id="153742"/>
    <lineage>
        <taxon>Eukaryota</taxon>
        <taxon>Viridiplantae</taxon>
        <taxon>Streptophyta</taxon>
        <taxon>Embryophyta</taxon>
        <taxon>Tracheophyta</taxon>
        <taxon>Spermatophyta</taxon>
        <taxon>Magnoliopsida</taxon>
        <taxon>eudicotyledons</taxon>
        <taxon>Gunneridae</taxon>
        <taxon>Pentapetalae</taxon>
        <taxon>asterids</taxon>
        <taxon>lamiids</taxon>
        <taxon>Gentianales</taxon>
        <taxon>Rubiaceae</taxon>
        <taxon>Cinchonoideae</taxon>
        <taxon>Cinchoneae</taxon>
        <taxon>Cinchona</taxon>
    </lineage>
</organism>
<gene>
    <name evidence="5" type="ORF">ACH5RR_024762</name>
</gene>
<dbReference type="Gene3D" id="2.60.40.10">
    <property type="entry name" value="Immunoglobulins"/>
    <property type="match status" value="1"/>
</dbReference>
<dbReference type="InterPro" id="IPR032640">
    <property type="entry name" value="AMPK1_CBM"/>
</dbReference>
<protein>
    <recommendedName>
        <fullName evidence="4">CBS domain-containing protein</fullName>
    </recommendedName>
</protein>
<sequence>MVLTVFTWRYGGRRVFLCGSFNGWNERIQMIMVEGSATIFQRILDLPPGYYEYRYLVDDVWQVDEDQQCVRDGFGMINNMVFVEESQLLTLSLAASPIQQNQLGASSDGLLHTTVLQLPNNEMDVLRCHLSLHLSSSTAYDLMPDSGKVIALDVNVAVRQAFHLMYEEGIAVLPLWDEQNTKISGMLTASDFILMLLQLNSNRATLTDEEIEEHTISAWKDLKFQHHRELIGVSEPLYRRALIQAGPDESLKDVALRILQNEISAVPILSSTQDGSCPHLLFIACLSGILKHICRHFRRHLEFLPQLQQPVGNLPLGTWAREVGNITGRSLLTLRASDPLSSALNLLIQAHVSSVPIVDSDGILVDVYCKSDIASLAKSSVYAHIQLDQTIISQALEIVDVTSRNRCQTCTRFDSLYKVMELLSDPAMRRVIVIEAGSRRVEGIITLRDIFTYIFG</sequence>
<dbReference type="SMART" id="SM00116">
    <property type="entry name" value="CBS"/>
    <property type="match status" value="3"/>
</dbReference>
<reference evidence="5 6" key="1">
    <citation type="submission" date="2024-11" db="EMBL/GenBank/DDBJ databases">
        <title>A near-complete genome assembly of Cinchona calisaya.</title>
        <authorList>
            <person name="Lian D.C."/>
            <person name="Zhao X.W."/>
            <person name="Wei L."/>
        </authorList>
    </citation>
    <scope>NUCLEOTIDE SEQUENCE [LARGE SCALE GENOMIC DNA]</scope>
    <source>
        <tissue evidence="5">Nenye</tissue>
    </source>
</reference>
<proteinExistence type="predicted"/>
<dbReference type="Pfam" id="PF00571">
    <property type="entry name" value="CBS"/>
    <property type="match status" value="3"/>
</dbReference>
<evidence type="ECO:0000313" key="6">
    <source>
        <dbReference type="Proteomes" id="UP001630127"/>
    </source>
</evidence>
<name>A0ABD2YXN6_9GENT</name>
<dbReference type="AlphaFoldDB" id="A0ABD2YXN6"/>
<dbReference type="Gene3D" id="3.10.580.10">
    <property type="entry name" value="CBS-domain"/>
    <property type="match status" value="2"/>
</dbReference>
<dbReference type="SUPFAM" id="SSF54631">
    <property type="entry name" value="CBS-domain pair"/>
    <property type="match status" value="2"/>
</dbReference>